<feature type="region of interest" description="Disordered" evidence="1">
    <location>
        <begin position="1"/>
        <end position="45"/>
    </location>
</feature>
<reference evidence="2 3" key="1">
    <citation type="submission" date="2016-10" db="EMBL/GenBank/DDBJ databases">
        <authorList>
            <person name="de Groot N.N."/>
        </authorList>
    </citation>
    <scope>NUCLEOTIDE SEQUENCE [LARGE SCALE GENOMIC DNA]</scope>
    <source>
        <strain evidence="2 3">CGMCC 4.3510</strain>
    </source>
</reference>
<protein>
    <submittedName>
        <fullName evidence="2">Uncharacterized protein</fullName>
    </submittedName>
</protein>
<evidence type="ECO:0000313" key="3">
    <source>
        <dbReference type="Proteomes" id="UP000199323"/>
    </source>
</evidence>
<organism evidence="2 3">
    <name type="scientific">Actinacidiphila alni</name>
    <dbReference type="NCBI Taxonomy" id="380248"/>
    <lineage>
        <taxon>Bacteria</taxon>
        <taxon>Bacillati</taxon>
        <taxon>Actinomycetota</taxon>
        <taxon>Actinomycetes</taxon>
        <taxon>Kitasatosporales</taxon>
        <taxon>Streptomycetaceae</taxon>
        <taxon>Actinacidiphila</taxon>
    </lineage>
</organism>
<sequence length="73" mass="7735">MNTPPTPPPHQPQVPARRPYGSVWLPTTAGSPASPVAPTAPAATVTPVAPRHPYRVRLPLLSIQALRSGRRDG</sequence>
<dbReference type="EMBL" id="FONG01000009">
    <property type="protein sequence ID" value="SFF16397.1"/>
    <property type="molecule type" value="Genomic_DNA"/>
</dbReference>
<dbReference type="AlphaFoldDB" id="A0A1I2GHR5"/>
<feature type="compositionally biased region" description="Low complexity" evidence="1">
    <location>
        <begin position="26"/>
        <end position="45"/>
    </location>
</feature>
<accession>A0A1I2GHR5</accession>
<proteinExistence type="predicted"/>
<dbReference type="Proteomes" id="UP000199323">
    <property type="component" value="Unassembled WGS sequence"/>
</dbReference>
<keyword evidence="3" id="KW-1185">Reference proteome</keyword>
<evidence type="ECO:0000256" key="1">
    <source>
        <dbReference type="SAM" id="MobiDB-lite"/>
    </source>
</evidence>
<evidence type="ECO:0000313" key="2">
    <source>
        <dbReference type="EMBL" id="SFF16397.1"/>
    </source>
</evidence>
<dbReference type="STRING" id="380248.SAMN05216251_10936"/>
<dbReference type="RefSeq" id="WP_093714361.1">
    <property type="nucleotide sequence ID" value="NZ_FONG01000009.1"/>
</dbReference>
<gene>
    <name evidence="2" type="ORF">SAMN05216251_10936</name>
</gene>
<name>A0A1I2GHR5_9ACTN</name>
<feature type="compositionally biased region" description="Pro residues" evidence="1">
    <location>
        <begin position="1"/>
        <end position="12"/>
    </location>
</feature>